<keyword evidence="1" id="KW-0472">Membrane</keyword>
<accession>A0ABR9PLQ1</accession>
<dbReference type="Proteomes" id="UP001516472">
    <property type="component" value="Unassembled WGS sequence"/>
</dbReference>
<reference evidence="3 4" key="1">
    <citation type="submission" date="2020-02" db="EMBL/GenBank/DDBJ databases">
        <authorList>
            <person name="Babadi Z.K."/>
            <person name="Risdian C."/>
            <person name="Ebrahimipour G.H."/>
            <person name="Wink J."/>
        </authorList>
    </citation>
    <scope>NUCLEOTIDE SEQUENCE [LARGE SCALE GENOMIC DNA]</scope>
    <source>
        <strain evidence="3 4">ZKHCc1 1396</strain>
    </source>
</reference>
<dbReference type="InterPro" id="IPR032816">
    <property type="entry name" value="VTT_dom"/>
</dbReference>
<keyword evidence="1" id="KW-1133">Transmembrane helix</keyword>
<evidence type="ECO:0000256" key="1">
    <source>
        <dbReference type="SAM" id="Phobius"/>
    </source>
</evidence>
<protein>
    <submittedName>
        <fullName evidence="3">VTT domain-containing protein</fullName>
    </submittedName>
</protein>
<keyword evidence="4" id="KW-1185">Reference proteome</keyword>
<feature type="transmembrane region" description="Helical" evidence="1">
    <location>
        <begin position="199"/>
        <end position="217"/>
    </location>
</feature>
<feature type="transmembrane region" description="Helical" evidence="1">
    <location>
        <begin position="58"/>
        <end position="77"/>
    </location>
</feature>
<organism evidence="3 4">
    <name type="scientific">Corallococcus soli</name>
    <dbReference type="NCBI Taxonomy" id="2710757"/>
    <lineage>
        <taxon>Bacteria</taxon>
        <taxon>Pseudomonadati</taxon>
        <taxon>Myxococcota</taxon>
        <taxon>Myxococcia</taxon>
        <taxon>Myxococcales</taxon>
        <taxon>Cystobacterineae</taxon>
        <taxon>Myxococcaceae</taxon>
        <taxon>Corallococcus</taxon>
    </lineage>
</organism>
<name>A0ABR9PLQ1_9BACT</name>
<feature type="transmembrane region" description="Helical" evidence="1">
    <location>
        <begin position="171"/>
        <end position="193"/>
    </location>
</feature>
<evidence type="ECO:0000313" key="4">
    <source>
        <dbReference type="Proteomes" id="UP001516472"/>
    </source>
</evidence>
<feature type="domain" description="VTT" evidence="2">
    <location>
        <begin position="76"/>
        <end position="191"/>
    </location>
</feature>
<evidence type="ECO:0000259" key="2">
    <source>
        <dbReference type="Pfam" id="PF09335"/>
    </source>
</evidence>
<dbReference type="EMBL" id="JAAIYO010000003">
    <property type="protein sequence ID" value="MBE4748863.1"/>
    <property type="molecule type" value="Genomic_DNA"/>
</dbReference>
<feature type="transmembrane region" description="Helical" evidence="1">
    <location>
        <begin position="18"/>
        <end position="38"/>
    </location>
</feature>
<sequence>MPHEQERPVEAGTRRRRVLGWTVLGALLLAAILVPFFLWQDRIDAATGAFLREPHARWVIAAVIGGLLAADIVLPVPSSIVNTAAGSLLGFWGGAGVAWAGLMVSTGVGYLLGRGASATALHRLVGRGASRGEGDFGGDGAWTLVVCRAVPVLAEGSVILAGFRRMPPRRFLVTCALSNLGLAAAYAAIGAYAVDLGSFLFAFAGAMGVPALGMLLTRRLRSAPVGRATVARSGMRSDGG</sequence>
<evidence type="ECO:0000313" key="3">
    <source>
        <dbReference type="EMBL" id="MBE4748863.1"/>
    </source>
</evidence>
<proteinExistence type="predicted"/>
<keyword evidence="1" id="KW-0812">Transmembrane</keyword>
<feature type="transmembrane region" description="Helical" evidence="1">
    <location>
        <begin position="89"/>
        <end position="113"/>
    </location>
</feature>
<comment type="caution">
    <text evidence="3">The sequence shown here is derived from an EMBL/GenBank/DDBJ whole genome shotgun (WGS) entry which is preliminary data.</text>
</comment>
<dbReference type="Pfam" id="PF09335">
    <property type="entry name" value="VTT_dom"/>
    <property type="match status" value="1"/>
</dbReference>
<gene>
    <name evidence="3" type="ORF">G4177_11895</name>
</gene>